<reference evidence="1" key="1">
    <citation type="journal article" date="2019" name="Sci. Rep.">
        <title>Draft genome of Tanacetum cinerariifolium, the natural source of mosquito coil.</title>
        <authorList>
            <person name="Yamashiro T."/>
            <person name="Shiraishi A."/>
            <person name="Satake H."/>
            <person name="Nakayama K."/>
        </authorList>
    </citation>
    <scope>NUCLEOTIDE SEQUENCE</scope>
</reference>
<evidence type="ECO:0000313" key="1">
    <source>
        <dbReference type="EMBL" id="GFC88847.1"/>
    </source>
</evidence>
<organism evidence="1">
    <name type="scientific">Tanacetum cinerariifolium</name>
    <name type="common">Dalmatian daisy</name>
    <name type="synonym">Chrysanthemum cinerariifolium</name>
    <dbReference type="NCBI Taxonomy" id="118510"/>
    <lineage>
        <taxon>Eukaryota</taxon>
        <taxon>Viridiplantae</taxon>
        <taxon>Streptophyta</taxon>
        <taxon>Embryophyta</taxon>
        <taxon>Tracheophyta</taxon>
        <taxon>Spermatophyta</taxon>
        <taxon>Magnoliopsida</taxon>
        <taxon>eudicotyledons</taxon>
        <taxon>Gunneridae</taxon>
        <taxon>Pentapetalae</taxon>
        <taxon>asterids</taxon>
        <taxon>campanulids</taxon>
        <taxon>Asterales</taxon>
        <taxon>Asteraceae</taxon>
        <taxon>Asteroideae</taxon>
        <taxon>Anthemideae</taxon>
        <taxon>Anthemidinae</taxon>
        <taxon>Tanacetum</taxon>
    </lineage>
</organism>
<dbReference type="EMBL" id="BKCJ011117748">
    <property type="protein sequence ID" value="GFC88847.1"/>
    <property type="molecule type" value="Genomic_DNA"/>
</dbReference>
<proteinExistence type="predicted"/>
<sequence>VAVTVAGAVELGAIGRKFDTVRLGVGAKAARVADLARGPVEIVDLKLVAVAPDGGSQLGAIWRKLERPNGVAAGPGPRGLPLSCRDVVIGQILFDERLVGGRVVGVYRAVVFAAARETCAPREGQK</sequence>
<name>A0A699RVS5_TANCI</name>
<feature type="non-terminal residue" evidence="1">
    <location>
        <position position="1"/>
    </location>
</feature>
<protein>
    <submittedName>
        <fullName evidence="1">Uncharacterized protein</fullName>
    </submittedName>
</protein>
<gene>
    <name evidence="1" type="ORF">Tci_860817</name>
</gene>
<accession>A0A699RVS5</accession>
<dbReference type="AlphaFoldDB" id="A0A699RVS5"/>
<comment type="caution">
    <text evidence="1">The sequence shown here is derived from an EMBL/GenBank/DDBJ whole genome shotgun (WGS) entry which is preliminary data.</text>
</comment>